<dbReference type="Proteomes" id="UP000078113">
    <property type="component" value="Unassembled WGS sequence"/>
</dbReference>
<protein>
    <submittedName>
        <fullName evidence="2">Uncharacterized protein</fullName>
    </submittedName>
</protein>
<feature type="compositionally biased region" description="Basic and acidic residues" evidence="1">
    <location>
        <begin position="71"/>
        <end position="87"/>
    </location>
</feature>
<evidence type="ECO:0000256" key="1">
    <source>
        <dbReference type="SAM" id="MobiDB-lite"/>
    </source>
</evidence>
<keyword evidence="3" id="KW-1185">Reference proteome</keyword>
<proteinExistence type="predicted"/>
<name>A0A8X7NC72_9BASI</name>
<sequence>MSAAIVHLSKQIRDATLRQRQHLIDLTSQQVSFQHPLARNVTGLDSSKSWAKEPVPEQPRSPAFSRHGQRQKREAQGVNESGRDGGRGRQVVGVEDLMEHRTKIVFAGVHIQDLRTLGIGVSKDGR</sequence>
<reference evidence="2" key="2">
    <citation type="journal article" date="2019" name="IMA Fungus">
        <title>Genome sequencing and comparison of five Tilletia species to identify candidate genes for the detection of regulated species infecting wheat.</title>
        <authorList>
            <person name="Nguyen H.D.T."/>
            <person name="Sultana T."/>
            <person name="Kesanakurti P."/>
            <person name="Hambleton S."/>
        </authorList>
    </citation>
    <scope>NUCLEOTIDE SEQUENCE</scope>
    <source>
        <strain evidence="2">DAOMC 236422</strain>
    </source>
</reference>
<feature type="region of interest" description="Disordered" evidence="1">
    <location>
        <begin position="44"/>
        <end position="90"/>
    </location>
</feature>
<comment type="caution">
    <text evidence="2">The sequence shown here is derived from an EMBL/GenBank/DDBJ whole genome shotgun (WGS) entry which is preliminary data.</text>
</comment>
<dbReference type="AlphaFoldDB" id="A0A8X7NC72"/>
<reference evidence="2" key="1">
    <citation type="submission" date="2016-04" db="EMBL/GenBank/DDBJ databases">
        <authorList>
            <person name="Nguyen H.D."/>
            <person name="Samba Siva P."/>
            <person name="Cullis J."/>
            <person name="Levesque C.A."/>
            <person name="Hambleton S."/>
        </authorList>
    </citation>
    <scope>NUCLEOTIDE SEQUENCE</scope>
    <source>
        <strain evidence="2">DAOMC 236422</strain>
    </source>
</reference>
<organism evidence="2 3">
    <name type="scientific">Tilletia walkeri</name>
    <dbReference type="NCBI Taxonomy" id="117179"/>
    <lineage>
        <taxon>Eukaryota</taxon>
        <taxon>Fungi</taxon>
        <taxon>Dikarya</taxon>
        <taxon>Basidiomycota</taxon>
        <taxon>Ustilaginomycotina</taxon>
        <taxon>Exobasidiomycetes</taxon>
        <taxon>Tilletiales</taxon>
        <taxon>Tilletiaceae</taxon>
        <taxon>Tilletia</taxon>
    </lineage>
</organism>
<evidence type="ECO:0000313" key="3">
    <source>
        <dbReference type="Proteomes" id="UP000078113"/>
    </source>
</evidence>
<gene>
    <name evidence="2" type="ORF">A4X09_0g2768</name>
</gene>
<dbReference type="EMBL" id="LWDG02000088">
    <property type="protein sequence ID" value="KAE8269565.1"/>
    <property type="molecule type" value="Genomic_DNA"/>
</dbReference>
<evidence type="ECO:0000313" key="2">
    <source>
        <dbReference type="EMBL" id="KAE8269565.1"/>
    </source>
</evidence>
<accession>A0A8X7NC72</accession>